<organism evidence="2 3">
    <name type="scientific">Natronomonas moolapensis (strain DSM 18674 / CECT 7526 / JCM 14361 / 8.8.11)</name>
    <dbReference type="NCBI Taxonomy" id="268739"/>
    <lineage>
        <taxon>Archaea</taxon>
        <taxon>Methanobacteriati</taxon>
        <taxon>Methanobacteriota</taxon>
        <taxon>Stenosarchaea group</taxon>
        <taxon>Halobacteria</taxon>
        <taxon>Halobacteriales</taxon>
        <taxon>Natronomonadaceae</taxon>
        <taxon>Natronomonas</taxon>
    </lineage>
</organism>
<dbReference type="Proteomes" id="UP000011867">
    <property type="component" value="Chromosome"/>
</dbReference>
<dbReference type="AlphaFoldDB" id="M1XL26"/>
<dbReference type="GO" id="GO:0003677">
    <property type="term" value="F:DNA binding"/>
    <property type="evidence" value="ECO:0007669"/>
    <property type="project" value="InterPro"/>
</dbReference>
<proteinExistence type="predicted"/>
<dbReference type="SMART" id="SM00966">
    <property type="entry name" value="SpoVT_AbrB"/>
    <property type="match status" value="1"/>
</dbReference>
<name>M1XL26_NATM8</name>
<dbReference type="InterPro" id="IPR007159">
    <property type="entry name" value="SpoVT-AbrB_dom"/>
</dbReference>
<dbReference type="PANTHER" id="PTHR42930:SF6">
    <property type="entry name" value="PHOSPHATE REGULATORY PROTEIN-LIKE PROTEIN"/>
    <property type="match status" value="1"/>
</dbReference>
<dbReference type="Pfam" id="PF01895">
    <property type="entry name" value="PhoU"/>
    <property type="match status" value="1"/>
</dbReference>
<dbReference type="InterPro" id="IPR028366">
    <property type="entry name" value="PhoU"/>
</dbReference>
<reference evidence="2 3" key="1">
    <citation type="journal article" date="2013" name="Genome Announc.">
        <title>Genome of the haloarchaeon Natronomonas moolapensis, a neutrophilic member of a previously haloalkaliphilic genus.</title>
        <authorList>
            <person name="Dyall-Smith M.L."/>
            <person name="Pfeiffer F."/>
            <person name="Oberwinkler T."/>
            <person name="Klee K."/>
            <person name="Rampp M."/>
            <person name="Palm P."/>
            <person name="Gross K."/>
            <person name="Schuster S.C."/>
            <person name="Oesterhelt D."/>
        </authorList>
    </citation>
    <scope>NUCLEOTIDE SEQUENCE [LARGE SCALE GENOMIC DNA]</scope>
    <source>
        <strain evidence="3">DSM 18674 / JCM 14361 / 8.8.11</strain>
    </source>
</reference>
<dbReference type="Gene3D" id="1.20.58.220">
    <property type="entry name" value="Phosphate transport system protein phou homolog 2, domain 2"/>
    <property type="match status" value="1"/>
</dbReference>
<dbReference type="SUPFAM" id="SSF109755">
    <property type="entry name" value="PhoU-like"/>
    <property type="match status" value="1"/>
</dbReference>
<dbReference type="GeneID" id="14652284"/>
<dbReference type="OrthoDB" id="40991at2157"/>
<keyword evidence="3" id="KW-1185">Reference proteome</keyword>
<dbReference type="InterPro" id="IPR038078">
    <property type="entry name" value="PhoU-like_sf"/>
</dbReference>
<evidence type="ECO:0000313" key="3">
    <source>
        <dbReference type="Proteomes" id="UP000011867"/>
    </source>
</evidence>
<evidence type="ECO:0000259" key="1">
    <source>
        <dbReference type="SMART" id="SM00966"/>
    </source>
</evidence>
<dbReference type="KEGG" id="nmo:Nmlp_2804"/>
<protein>
    <submittedName>
        <fullName evidence="2">PhoU domain protein</fullName>
    </submittedName>
</protein>
<dbReference type="HOGENOM" id="CLU_069302_0_0_2"/>
<dbReference type="GO" id="GO:0045936">
    <property type="term" value="P:negative regulation of phosphate metabolic process"/>
    <property type="evidence" value="ECO:0007669"/>
    <property type="project" value="InterPro"/>
</dbReference>
<accession>M1XL26</accession>
<gene>
    <name evidence="2" type="primary">phoU4</name>
    <name evidence="2" type="ordered locus">Nmlp_2804</name>
</gene>
<dbReference type="eggNOG" id="arCOG00318">
    <property type="taxonomic scope" value="Archaea"/>
</dbReference>
<feature type="domain" description="SpoVT-AbrB" evidence="1">
    <location>
        <begin position="18"/>
        <end position="63"/>
    </location>
</feature>
<dbReference type="InterPro" id="IPR026022">
    <property type="entry name" value="PhoU_dom"/>
</dbReference>
<dbReference type="STRING" id="268739.Nmlp_2804"/>
<sequence>MSRTSEDTNGPIERKVQVTGGSTYTVSIPKSWANAREISSGSAVHLYPFDDRLVVAKPEDGIVRRARINVETVGTESLTERIEAAYAAGADEIVVESDTEFGSTERRLASGAITGLVGIEIATETPEEIVARSLLDPSEVSLEGTIDQLRGISLSMHENAVRALIGADDDSEELARHVVSRDNDVDRLFALVSRQFYRALTDVREIDKLGIDRRIALTRFRTARQLERVADHAELIADVALRREEPPGPELGDRFEAIATDARRVVRTALDGNTGEALLRRDEVVGHLDDLDRELHTADREGTYLDGRVLESIRRTAEYGGNVAEIVTLADIADHV</sequence>
<dbReference type="EMBL" id="HF582854">
    <property type="protein sequence ID" value="CCQ36955.1"/>
    <property type="molecule type" value="Genomic_DNA"/>
</dbReference>
<dbReference type="GO" id="GO:0030643">
    <property type="term" value="P:intracellular phosphate ion homeostasis"/>
    <property type="evidence" value="ECO:0007669"/>
    <property type="project" value="InterPro"/>
</dbReference>
<dbReference type="PANTHER" id="PTHR42930">
    <property type="entry name" value="PHOSPHATE-SPECIFIC TRANSPORT SYSTEM ACCESSORY PROTEIN PHOU"/>
    <property type="match status" value="1"/>
</dbReference>
<evidence type="ECO:0000313" key="2">
    <source>
        <dbReference type="EMBL" id="CCQ36955.1"/>
    </source>
</evidence>
<dbReference type="RefSeq" id="WP_015409721.1">
    <property type="nucleotide sequence ID" value="NC_020388.1"/>
</dbReference>